<dbReference type="AlphaFoldDB" id="A0A662Z8C3"/>
<evidence type="ECO:0000313" key="7">
    <source>
        <dbReference type="Proteomes" id="UP000243374"/>
    </source>
</evidence>
<dbReference type="Gene3D" id="1.10.150.130">
    <property type="match status" value="1"/>
</dbReference>
<dbReference type="InterPro" id="IPR002104">
    <property type="entry name" value="Integrase_catalytic"/>
</dbReference>
<organism evidence="6 7">
    <name type="scientific">Succinivibrio dextrinosolvens</name>
    <dbReference type="NCBI Taxonomy" id="83771"/>
    <lineage>
        <taxon>Bacteria</taxon>
        <taxon>Pseudomonadati</taxon>
        <taxon>Pseudomonadota</taxon>
        <taxon>Gammaproteobacteria</taxon>
        <taxon>Aeromonadales</taxon>
        <taxon>Succinivibrionaceae</taxon>
        <taxon>Succinivibrio</taxon>
    </lineage>
</organism>
<dbReference type="PANTHER" id="PTHR30349">
    <property type="entry name" value="PHAGE INTEGRASE-RELATED"/>
    <property type="match status" value="1"/>
</dbReference>
<evidence type="ECO:0000256" key="4">
    <source>
        <dbReference type="SAM" id="MobiDB-lite"/>
    </source>
</evidence>
<dbReference type="InterPro" id="IPR004107">
    <property type="entry name" value="Integrase_SAM-like_N"/>
</dbReference>
<reference evidence="6 7" key="1">
    <citation type="submission" date="2016-10" db="EMBL/GenBank/DDBJ databases">
        <authorList>
            <person name="Varghese N."/>
            <person name="Submissions S."/>
        </authorList>
    </citation>
    <scope>NUCLEOTIDE SEQUENCE [LARGE SCALE GENOMIC DNA]</scope>
    <source>
        <strain evidence="6 7">22B</strain>
    </source>
</reference>
<evidence type="ECO:0000259" key="5">
    <source>
        <dbReference type="PROSITE" id="PS51898"/>
    </source>
</evidence>
<protein>
    <submittedName>
        <fullName evidence="6">Site-specific recombinase XerD</fullName>
    </submittedName>
</protein>
<feature type="region of interest" description="Disordered" evidence="4">
    <location>
        <begin position="317"/>
        <end position="337"/>
    </location>
</feature>
<dbReference type="EMBL" id="FOSF01000003">
    <property type="protein sequence ID" value="SFJ80989.1"/>
    <property type="molecule type" value="Genomic_DNA"/>
</dbReference>
<dbReference type="OrthoDB" id="9801717at2"/>
<dbReference type="Gene3D" id="1.10.443.10">
    <property type="entry name" value="Intergrase catalytic core"/>
    <property type="match status" value="1"/>
</dbReference>
<dbReference type="Proteomes" id="UP000243374">
    <property type="component" value="Unassembled WGS sequence"/>
</dbReference>
<dbReference type="RefSeq" id="WP_074838561.1">
    <property type="nucleotide sequence ID" value="NZ_FOSF01000003.1"/>
</dbReference>
<dbReference type="GO" id="GO:0003677">
    <property type="term" value="F:DNA binding"/>
    <property type="evidence" value="ECO:0007669"/>
    <property type="project" value="UniProtKB-KW"/>
</dbReference>
<evidence type="ECO:0000313" key="6">
    <source>
        <dbReference type="EMBL" id="SFJ80989.1"/>
    </source>
</evidence>
<keyword evidence="7" id="KW-1185">Reference proteome</keyword>
<proteinExistence type="predicted"/>
<feature type="domain" description="Tyr recombinase" evidence="5">
    <location>
        <begin position="122"/>
        <end position="315"/>
    </location>
</feature>
<keyword evidence="1" id="KW-0229">DNA integration</keyword>
<evidence type="ECO:0000256" key="3">
    <source>
        <dbReference type="ARBA" id="ARBA00023172"/>
    </source>
</evidence>
<evidence type="ECO:0000256" key="2">
    <source>
        <dbReference type="ARBA" id="ARBA00023125"/>
    </source>
</evidence>
<keyword evidence="2" id="KW-0238">DNA-binding</keyword>
<dbReference type="SUPFAM" id="SSF56349">
    <property type="entry name" value="DNA breaking-rejoining enzymes"/>
    <property type="match status" value="1"/>
</dbReference>
<evidence type="ECO:0000256" key="1">
    <source>
        <dbReference type="ARBA" id="ARBA00022908"/>
    </source>
</evidence>
<sequence>MKESNRILNLVAEFLDCYAPMYITSSRGTIKNYRDSLSVYFDWLETEKGVTCTSISAASFGVDNLREWVKWLADVKGNAICSVNNRLSQLSIFLKFLGNKEPGWKHLYAEAKDMDRKKSPKKHVTGMSESAVTAIFNQTDQSTATGRRDLTMMVLQYGTATRAAAILNLKIKNVHLDDVSDPYIQIINKGGEPRICFLPQKAAAHLRKYISEFHGVTPQPDSFVFYSPLEAPGVRPLSHDAYDKRIKKYGLMAARQCSEVPNKPHSHQFRHARATHLIEHDVNILEVSKILHHAQLETTMKYLDITVDEKATQMEKVNGMDDPKLPRKWRNKDGSLKDVLKRTKVR</sequence>
<dbReference type="InterPro" id="IPR011010">
    <property type="entry name" value="DNA_brk_join_enz"/>
</dbReference>
<dbReference type="GO" id="GO:0015074">
    <property type="term" value="P:DNA integration"/>
    <property type="evidence" value="ECO:0007669"/>
    <property type="project" value="UniProtKB-KW"/>
</dbReference>
<dbReference type="Pfam" id="PF02899">
    <property type="entry name" value="Phage_int_SAM_1"/>
    <property type="match status" value="1"/>
</dbReference>
<dbReference type="InterPro" id="IPR050090">
    <property type="entry name" value="Tyrosine_recombinase_XerCD"/>
</dbReference>
<dbReference type="InterPro" id="IPR010998">
    <property type="entry name" value="Integrase_recombinase_N"/>
</dbReference>
<name>A0A662Z8C3_9GAMM</name>
<dbReference type="Pfam" id="PF00589">
    <property type="entry name" value="Phage_integrase"/>
    <property type="match status" value="1"/>
</dbReference>
<dbReference type="InterPro" id="IPR013762">
    <property type="entry name" value="Integrase-like_cat_sf"/>
</dbReference>
<keyword evidence="3" id="KW-0233">DNA recombination</keyword>
<accession>A0A662Z8C3</accession>
<dbReference type="PROSITE" id="PS51898">
    <property type="entry name" value="TYR_RECOMBINASE"/>
    <property type="match status" value="1"/>
</dbReference>
<gene>
    <name evidence="6" type="ORF">SAMN04487865_10033</name>
</gene>
<dbReference type="GO" id="GO:0006310">
    <property type="term" value="P:DNA recombination"/>
    <property type="evidence" value="ECO:0007669"/>
    <property type="project" value="UniProtKB-KW"/>
</dbReference>